<keyword evidence="7" id="KW-1185">Reference proteome</keyword>
<evidence type="ECO:0000256" key="1">
    <source>
        <dbReference type="ARBA" id="ARBA00023098"/>
    </source>
</evidence>
<proteinExistence type="predicted"/>
<dbReference type="InterPro" id="IPR033562">
    <property type="entry name" value="PLPL"/>
</dbReference>
<evidence type="ECO:0000256" key="2">
    <source>
        <dbReference type="PROSITE-ProRule" id="PRU01161"/>
    </source>
</evidence>
<gene>
    <name evidence="6" type="ORF">DdX_13111</name>
</gene>
<evidence type="ECO:0000313" key="6">
    <source>
        <dbReference type="EMBL" id="KAI1706270.1"/>
    </source>
</evidence>
<organism evidence="6 7">
    <name type="scientific">Ditylenchus destructor</name>
    <dbReference type="NCBI Taxonomy" id="166010"/>
    <lineage>
        <taxon>Eukaryota</taxon>
        <taxon>Metazoa</taxon>
        <taxon>Ecdysozoa</taxon>
        <taxon>Nematoda</taxon>
        <taxon>Chromadorea</taxon>
        <taxon>Rhabditida</taxon>
        <taxon>Tylenchina</taxon>
        <taxon>Tylenchomorpha</taxon>
        <taxon>Sphaerularioidea</taxon>
        <taxon>Anguinidae</taxon>
        <taxon>Anguininae</taxon>
        <taxon>Ditylenchus</taxon>
    </lineage>
</organism>
<reference evidence="6" key="1">
    <citation type="submission" date="2022-01" db="EMBL/GenBank/DDBJ databases">
        <title>Genome Sequence Resource for Two Populations of Ditylenchus destructor, the Migratory Endoparasitic Phytonematode.</title>
        <authorList>
            <person name="Zhang H."/>
            <person name="Lin R."/>
            <person name="Xie B."/>
        </authorList>
    </citation>
    <scope>NUCLEOTIDE SEQUENCE</scope>
    <source>
        <strain evidence="6">BazhouSP</strain>
    </source>
</reference>
<dbReference type="Gene3D" id="3.40.1090.10">
    <property type="entry name" value="Cytosolic phospholipase A2 catalytic domain"/>
    <property type="match status" value="2"/>
</dbReference>
<dbReference type="AlphaFoldDB" id="A0AAD4MU39"/>
<dbReference type="SUPFAM" id="SSF52151">
    <property type="entry name" value="FabD/lysophospholipase-like"/>
    <property type="match status" value="1"/>
</dbReference>
<accession>A0AAD4MU39</accession>
<dbReference type="GO" id="GO:0055088">
    <property type="term" value="P:lipid homeostasis"/>
    <property type="evidence" value="ECO:0007669"/>
    <property type="project" value="TreeGrafter"/>
</dbReference>
<feature type="chain" id="PRO_5042278112" evidence="4">
    <location>
        <begin position="18"/>
        <end position="670"/>
    </location>
</feature>
<dbReference type="PANTHER" id="PTHR12406:SF38">
    <property type="entry name" value="PNPLA DOMAIN-CONTAINING PROTEIN"/>
    <property type="match status" value="1"/>
</dbReference>
<dbReference type="InterPro" id="IPR016035">
    <property type="entry name" value="Acyl_Trfase/lysoPLipase"/>
</dbReference>
<comment type="caution">
    <text evidence="2">Lacks conserved residue(s) required for the propagation of feature annotation.</text>
</comment>
<sequence length="670" mass="75806">MLITSQIFAIWLILSYSVDFAVYGNLIKNPNEGHVRDATLEKEEEKPTNPDIRTKHVKDVKNATLEDNEEKPSNPDRRSALNKLMGGIIATGSDYADKSMRFVMGYAWFNQEHPPWRFARMVHANVPYPGRDLIEKYVVQTFFSSKTKIPAKNDVIDEIKLILFHPEQHKIQYAEKNPSGQIAMSFSGCGFMSTYHFGVVKAFHEHGKKFLSRVTIFAGTSAGSLVATLFALKRPKEAFEAAYNTLLKMGDEIKETGNWKQAAVMFQTAINRLQYIQNPARMFKHAFTNVCLIKLPESGFPLAERLAGILDNKEFIPDEDHIDVKALKDRLYISMTRLSLDKTKKDQTFNRLQSEFDNRTHLIECLMASCHIPYLNYMGKPAPFVDGEQVYDGGWSVNLPFFKDIPTITVSPFGGSAIIAPPDEDVELYNVGGQLFYANPDNIIRGGSALFPDREKLVKYHQYCDGVYGPAYAGAADVVPFAPLEMKQKVEKQQSVNPNPTVKPNRKKIVEMLGGSLKINNFNLLAKYRQLTSKGQLALGSYLCTYIQQGYSDKAYRINLVPGDRKESIKAKTTAPLVVKRVGKVVVRRKGKETFIDAKQKVAKRRLFLFLKDALNFQPANGTVIEEVCKEQELQNSTEIRKYLKKEHPDDAEALKAFENMHKIIMGSNK</sequence>
<keyword evidence="4" id="KW-0732">Signal</keyword>
<feature type="domain" description="PNPLA" evidence="5">
    <location>
        <begin position="184"/>
        <end position="405"/>
    </location>
</feature>
<keyword evidence="2" id="KW-0442">Lipid degradation</keyword>
<evidence type="ECO:0000259" key="5">
    <source>
        <dbReference type="PROSITE" id="PS51635"/>
    </source>
</evidence>
<feature type="active site" description="Proton acceptor" evidence="2">
    <location>
        <position position="392"/>
    </location>
</feature>
<dbReference type="PROSITE" id="PS51635">
    <property type="entry name" value="PNPLA"/>
    <property type="match status" value="1"/>
</dbReference>
<comment type="caution">
    <text evidence="6">The sequence shown here is derived from an EMBL/GenBank/DDBJ whole genome shotgun (WGS) entry which is preliminary data.</text>
</comment>
<dbReference type="EMBL" id="JAKKPZ010000049">
    <property type="protein sequence ID" value="KAI1706270.1"/>
    <property type="molecule type" value="Genomic_DNA"/>
</dbReference>
<feature type="region of interest" description="Disordered" evidence="3">
    <location>
        <begin position="40"/>
        <end position="78"/>
    </location>
</feature>
<dbReference type="InterPro" id="IPR002641">
    <property type="entry name" value="PNPLA_dom"/>
</dbReference>
<feature type="compositionally biased region" description="Basic and acidic residues" evidence="3">
    <location>
        <begin position="40"/>
        <end position="61"/>
    </location>
</feature>
<dbReference type="Proteomes" id="UP001201812">
    <property type="component" value="Unassembled WGS sequence"/>
</dbReference>
<protein>
    <submittedName>
        <fullName evidence="6">Patatin-like phospholipase domain-containing protein</fullName>
    </submittedName>
</protein>
<dbReference type="GO" id="GO:0004806">
    <property type="term" value="F:triacylglycerol lipase activity"/>
    <property type="evidence" value="ECO:0007669"/>
    <property type="project" value="TreeGrafter"/>
</dbReference>
<feature type="active site" description="Nucleophile" evidence="2">
    <location>
        <position position="221"/>
    </location>
</feature>
<evidence type="ECO:0000313" key="7">
    <source>
        <dbReference type="Proteomes" id="UP001201812"/>
    </source>
</evidence>
<dbReference type="GO" id="GO:0005811">
    <property type="term" value="C:lipid droplet"/>
    <property type="evidence" value="ECO:0007669"/>
    <property type="project" value="TreeGrafter"/>
</dbReference>
<dbReference type="PANTHER" id="PTHR12406">
    <property type="entry name" value="CALCIUM-INDEPENDENT PHOSPHOLIPASE A2 IPLA2 -RELATED"/>
    <property type="match status" value="1"/>
</dbReference>
<dbReference type="GO" id="GO:0019433">
    <property type="term" value="P:triglyceride catabolic process"/>
    <property type="evidence" value="ECO:0007669"/>
    <property type="project" value="TreeGrafter"/>
</dbReference>
<evidence type="ECO:0000256" key="3">
    <source>
        <dbReference type="SAM" id="MobiDB-lite"/>
    </source>
</evidence>
<feature type="signal peptide" evidence="4">
    <location>
        <begin position="1"/>
        <end position="17"/>
    </location>
</feature>
<keyword evidence="1 2" id="KW-0443">Lipid metabolism</keyword>
<dbReference type="GO" id="GO:0016020">
    <property type="term" value="C:membrane"/>
    <property type="evidence" value="ECO:0007669"/>
    <property type="project" value="TreeGrafter"/>
</dbReference>
<feature type="short sequence motif" description="DGA/G" evidence="2">
    <location>
        <begin position="392"/>
        <end position="394"/>
    </location>
</feature>
<feature type="short sequence motif" description="GXSXG" evidence="2">
    <location>
        <begin position="219"/>
        <end position="223"/>
    </location>
</feature>
<dbReference type="Pfam" id="PF01734">
    <property type="entry name" value="Patatin"/>
    <property type="match status" value="1"/>
</dbReference>
<keyword evidence="2" id="KW-0378">Hydrolase</keyword>
<evidence type="ECO:0000256" key="4">
    <source>
        <dbReference type="SAM" id="SignalP"/>
    </source>
</evidence>
<dbReference type="GO" id="GO:0005737">
    <property type="term" value="C:cytoplasm"/>
    <property type="evidence" value="ECO:0007669"/>
    <property type="project" value="TreeGrafter"/>
</dbReference>
<name>A0AAD4MU39_9BILA</name>